<comment type="caution">
    <text evidence="2">The sequence shown here is derived from an EMBL/GenBank/DDBJ whole genome shotgun (WGS) entry which is preliminary data.</text>
</comment>
<accession>A0AA39QXM6</accession>
<sequence>MGLKISHPSVARSVFREHHFTADDIVTSKPRALQLQRLIFNAQSKAKQSFGQEWYITDRSGLDPLAYAHRYVGDEEAWLMPKSRDDGFEIQFIFCSLLDELGIQYTILLSSVQDLGSRVDFVIEQWRNR</sequence>
<dbReference type="Gene3D" id="3.40.50.300">
    <property type="entry name" value="P-loop containing nucleotide triphosphate hydrolases"/>
    <property type="match status" value="1"/>
</dbReference>
<dbReference type="EMBL" id="JAFEKC020000018">
    <property type="protein sequence ID" value="KAK0509824.1"/>
    <property type="molecule type" value="Genomic_DNA"/>
</dbReference>
<dbReference type="InterPro" id="IPR027417">
    <property type="entry name" value="P-loop_NTPase"/>
</dbReference>
<proteinExistence type="predicted"/>
<feature type="domain" description="NadR/Ttd14 AAA" evidence="1">
    <location>
        <begin position="8"/>
        <end position="79"/>
    </location>
</feature>
<evidence type="ECO:0000313" key="3">
    <source>
        <dbReference type="Proteomes" id="UP001166286"/>
    </source>
</evidence>
<dbReference type="Proteomes" id="UP001166286">
    <property type="component" value="Unassembled WGS sequence"/>
</dbReference>
<keyword evidence="3" id="KW-1185">Reference proteome</keyword>
<organism evidence="2 3">
    <name type="scientific">Cladonia borealis</name>
    <dbReference type="NCBI Taxonomy" id="184061"/>
    <lineage>
        <taxon>Eukaryota</taxon>
        <taxon>Fungi</taxon>
        <taxon>Dikarya</taxon>
        <taxon>Ascomycota</taxon>
        <taxon>Pezizomycotina</taxon>
        <taxon>Lecanoromycetes</taxon>
        <taxon>OSLEUM clade</taxon>
        <taxon>Lecanoromycetidae</taxon>
        <taxon>Lecanorales</taxon>
        <taxon>Lecanorineae</taxon>
        <taxon>Cladoniaceae</taxon>
        <taxon>Cladonia</taxon>
    </lineage>
</organism>
<dbReference type="Pfam" id="PF13521">
    <property type="entry name" value="AAA_28"/>
    <property type="match status" value="1"/>
</dbReference>
<protein>
    <recommendedName>
        <fullName evidence="1">NadR/Ttd14 AAA domain-containing protein</fullName>
    </recommendedName>
</protein>
<evidence type="ECO:0000313" key="2">
    <source>
        <dbReference type="EMBL" id="KAK0509824.1"/>
    </source>
</evidence>
<evidence type="ECO:0000259" key="1">
    <source>
        <dbReference type="Pfam" id="PF13521"/>
    </source>
</evidence>
<reference evidence="2" key="1">
    <citation type="submission" date="2023-03" db="EMBL/GenBank/DDBJ databases">
        <title>Complete genome of Cladonia borealis.</title>
        <authorList>
            <person name="Park H."/>
        </authorList>
    </citation>
    <scope>NUCLEOTIDE SEQUENCE</scope>
    <source>
        <strain evidence="2">ANT050790</strain>
    </source>
</reference>
<dbReference type="AlphaFoldDB" id="A0AA39QXM6"/>
<dbReference type="InterPro" id="IPR038727">
    <property type="entry name" value="NadR/Ttd14_AAA_dom"/>
</dbReference>
<name>A0AA39QXM6_9LECA</name>
<gene>
    <name evidence="2" type="ORF">JMJ35_008218</name>
</gene>